<dbReference type="InterPro" id="IPR012338">
    <property type="entry name" value="Beta-lactam/transpept-like"/>
</dbReference>
<dbReference type="EMBL" id="BAABEO010000025">
    <property type="protein sequence ID" value="GAA3696901.1"/>
    <property type="molecule type" value="Genomic_DNA"/>
</dbReference>
<name>A0ABP7CV46_9MICC</name>
<keyword evidence="2" id="KW-0378">Hydrolase</keyword>
<proteinExistence type="inferred from homology"/>
<comment type="caution">
    <text evidence="4">The sequence shown here is derived from an EMBL/GenBank/DDBJ whole genome shotgun (WGS) entry which is preliminary data.</text>
</comment>
<evidence type="ECO:0008006" key="6">
    <source>
        <dbReference type="Google" id="ProtNLM"/>
    </source>
</evidence>
<dbReference type="Pfam" id="PF02113">
    <property type="entry name" value="Peptidase_S13"/>
    <property type="match status" value="1"/>
</dbReference>
<feature type="compositionally biased region" description="Low complexity" evidence="3">
    <location>
        <begin position="294"/>
        <end position="327"/>
    </location>
</feature>
<dbReference type="PANTHER" id="PTHR30023:SF0">
    <property type="entry name" value="PENICILLIN-SENSITIVE CARBOXYPEPTIDASE A"/>
    <property type="match status" value="1"/>
</dbReference>
<evidence type="ECO:0000256" key="2">
    <source>
        <dbReference type="ARBA" id="ARBA00022801"/>
    </source>
</evidence>
<organism evidence="4 5">
    <name type="scientific">Arthrobacter ginkgonis</name>
    <dbReference type="NCBI Taxonomy" id="1630594"/>
    <lineage>
        <taxon>Bacteria</taxon>
        <taxon>Bacillati</taxon>
        <taxon>Actinomycetota</taxon>
        <taxon>Actinomycetes</taxon>
        <taxon>Micrococcales</taxon>
        <taxon>Micrococcaceae</taxon>
        <taxon>Arthrobacter</taxon>
    </lineage>
</organism>
<evidence type="ECO:0000313" key="5">
    <source>
        <dbReference type="Proteomes" id="UP001500752"/>
    </source>
</evidence>
<feature type="region of interest" description="Disordered" evidence="3">
    <location>
        <begin position="277"/>
        <end position="327"/>
    </location>
</feature>
<dbReference type="RefSeq" id="WP_345153209.1">
    <property type="nucleotide sequence ID" value="NZ_BAABEO010000025.1"/>
</dbReference>
<dbReference type="SUPFAM" id="SSF56601">
    <property type="entry name" value="beta-lactamase/transpeptidase-like"/>
    <property type="match status" value="1"/>
</dbReference>
<evidence type="ECO:0000313" key="4">
    <source>
        <dbReference type="EMBL" id="GAA3696901.1"/>
    </source>
</evidence>
<protein>
    <recommendedName>
        <fullName evidence="6">Serine-type D-Ala-D-Ala carboxypeptidase</fullName>
    </recommendedName>
</protein>
<sequence length="531" mass="52081">MKRSTRALTSALLAAVLGTLVLLVVVNLATALPGWRAAGSAPASVPLPALPSASASVLSPLGADAPVPDAAVLADTLDVAFGKGDAGNDDGGATFEASVTDVATGQELYSRQGSTPAVPASSLKVFTAAAALAELGPDRRLRTVVRRGAGNQVVLVGGGDVLLGAGESGGGADGRAGLATLARDTAAALLAGSDGRTVSGKVEVLLDDTLFAGAALNPAWDKSLVTSGNITAVQPLALYGARQDAGADSPRVADPALTAATTFRALLAKELKEQQAAKKAASSASTSPSPPTPLSSTASPSAAPSTPNASASAAPSDAAAAPSDAAAEPLEVAATVERGTAPEGAAELAAVESAPLREQLRHMAEESDNYVAEAVGRLVALEVGKPATFGGATEAVKEAVGRLGVDTTGLVLADTSGLAAANRVSPEHLAATLRAAASSGTPALRELSYLLPIAGATGTLHDRLAGATTSGTVRAKTGSLTGVATLTGYAVTSEGRVLAFSFFAQGVPASLAPARATLDAAATVLAGCGCR</sequence>
<gene>
    <name evidence="4" type="ORF">GCM10023081_37340</name>
</gene>
<dbReference type="InterPro" id="IPR000667">
    <property type="entry name" value="Peptidase_S13"/>
</dbReference>
<dbReference type="NCBIfam" id="TIGR00666">
    <property type="entry name" value="PBP4"/>
    <property type="match status" value="1"/>
</dbReference>
<dbReference type="PRINTS" id="PR00922">
    <property type="entry name" value="DADACBPTASE3"/>
</dbReference>
<accession>A0ABP7CV46</accession>
<evidence type="ECO:0000256" key="1">
    <source>
        <dbReference type="ARBA" id="ARBA00006096"/>
    </source>
</evidence>
<evidence type="ECO:0000256" key="3">
    <source>
        <dbReference type="SAM" id="MobiDB-lite"/>
    </source>
</evidence>
<reference evidence="5" key="1">
    <citation type="journal article" date="2019" name="Int. J. Syst. Evol. Microbiol.">
        <title>The Global Catalogue of Microorganisms (GCM) 10K type strain sequencing project: providing services to taxonomists for standard genome sequencing and annotation.</title>
        <authorList>
            <consortium name="The Broad Institute Genomics Platform"/>
            <consortium name="The Broad Institute Genome Sequencing Center for Infectious Disease"/>
            <person name="Wu L."/>
            <person name="Ma J."/>
        </authorList>
    </citation>
    <scope>NUCLEOTIDE SEQUENCE [LARGE SCALE GENOMIC DNA]</scope>
    <source>
        <strain evidence="5">JCM 30742</strain>
    </source>
</reference>
<feature type="compositionally biased region" description="Low complexity" evidence="3">
    <location>
        <begin position="277"/>
        <end position="287"/>
    </location>
</feature>
<keyword evidence="5" id="KW-1185">Reference proteome</keyword>
<dbReference type="PANTHER" id="PTHR30023">
    <property type="entry name" value="D-ALANYL-D-ALANINE CARBOXYPEPTIDASE"/>
    <property type="match status" value="1"/>
</dbReference>
<comment type="similarity">
    <text evidence="1">Belongs to the peptidase S13 family.</text>
</comment>
<dbReference type="Proteomes" id="UP001500752">
    <property type="component" value="Unassembled WGS sequence"/>
</dbReference>
<dbReference type="Gene3D" id="3.40.710.10">
    <property type="entry name" value="DD-peptidase/beta-lactamase superfamily"/>
    <property type="match status" value="2"/>
</dbReference>